<dbReference type="PANTHER" id="PTHR11469">
    <property type="entry name" value="GLUCOSE-6-PHOSPHATE ISOMERASE"/>
    <property type="match status" value="1"/>
</dbReference>
<evidence type="ECO:0000256" key="4">
    <source>
        <dbReference type="ARBA" id="ARBA00023152"/>
    </source>
</evidence>
<dbReference type="GO" id="GO:0097367">
    <property type="term" value="F:carbohydrate derivative binding"/>
    <property type="evidence" value="ECO:0007669"/>
    <property type="project" value="InterPro"/>
</dbReference>
<keyword evidence="5 7" id="KW-0413">Isomerase</keyword>
<dbReference type="InterPro" id="IPR046348">
    <property type="entry name" value="SIS_dom_sf"/>
</dbReference>
<dbReference type="InterPro" id="IPR018189">
    <property type="entry name" value="Phosphoglucose_isomerase_CS"/>
</dbReference>
<feature type="active site" evidence="7">
    <location>
        <position position="388"/>
    </location>
</feature>
<dbReference type="SUPFAM" id="SSF53697">
    <property type="entry name" value="SIS domain"/>
    <property type="match status" value="1"/>
</dbReference>
<comment type="similarity">
    <text evidence="2 7 8">Belongs to the GPI family.</text>
</comment>
<evidence type="ECO:0000256" key="2">
    <source>
        <dbReference type="ARBA" id="ARBA00006604"/>
    </source>
</evidence>
<dbReference type="UniPathway" id="UPA00138"/>
<proteinExistence type="inferred from homology"/>
<dbReference type="RefSeq" id="WP_150041502.1">
    <property type="nucleotide sequence ID" value="NZ_OW485601.1"/>
</dbReference>
<dbReference type="OrthoDB" id="140919at2"/>
<keyword evidence="3 7" id="KW-0312">Gluconeogenesis</keyword>
<comment type="function">
    <text evidence="7">Catalyzes the reversible isomerization of glucose-6-phosphate to fructose-6-phosphate.</text>
</comment>
<evidence type="ECO:0000256" key="6">
    <source>
        <dbReference type="ARBA" id="ARBA00029321"/>
    </source>
</evidence>
<dbReference type="EMBL" id="VWPK01000020">
    <property type="protein sequence ID" value="KAA5611497.1"/>
    <property type="molecule type" value="Genomic_DNA"/>
</dbReference>
<evidence type="ECO:0000256" key="8">
    <source>
        <dbReference type="RuleBase" id="RU000612"/>
    </source>
</evidence>
<comment type="pathway">
    <text evidence="1 7 8">Carbohydrate degradation; glycolysis; D-glyceraldehyde 3-phosphate and glycerone phosphate from D-glucose: step 2/4.</text>
</comment>
<comment type="catalytic activity">
    <reaction evidence="6 7 8">
        <text>alpha-D-glucose 6-phosphate = beta-D-fructose 6-phosphate</text>
        <dbReference type="Rhea" id="RHEA:11816"/>
        <dbReference type="ChEBI" id="CHEBI:57634"/>
        <dbReference type="ChEBI" id="CHEBI:58225"/>
        <dbReference type="EC" id="5.3.1.9"/>
    </reaction>
</comment>
<dbReference type="GO" id="GO:0051156">
    <property type="term" value="P:glucose 6-phosphate metabolic process"/>
    <property type="evidence" value="ECO:0007669"/>
    <property type="project" value="TreeGrafter"/>
</dbReference>
<dbReference type="GO" id="GO:0048029">
    <property type="term" value="F:monosaccharide binding"/>
    <property type="evidence" value="ECO:0007669"/>
    <property type="project" value="TreeGrafter"/>
</dbReference>
<keyword evidence="7" id="KW-0963">Cytoplasm</keyword>
<dbReference type="GO" id="GO:0004347">
    <property type="term" value="F:glucose-6-phosphate isomerase activity"/>
    <property type="evidence" value="ECO:0007669"/>
    <property type="project" value="UniProtKB-UniRule"/>
</dbReference>
<protein>
    <recommendedName>
        <fullName evidence="7">Glucose-6-phosphate isomerase</fullName>
        <shortName evidence="7">GPI</shortName>
        <ecNumber evidence="7">5.3.1.9</ecNumber>
    </recommendedName>
    <alternativeName>
        <fullName evidence="7">Phosphoglucose isomerase</fullName>
        <shortName evidence="7">PGI</shortName>
    </alternativeName>
    <alternativeName>
        <fullName evidence="7">Phosphohexose isomerase</fullName>
        <shortName evidence="7">PHI</shortName>
    </alternativeName>
</protein>
<dbReference type="UniPathway" id="UPA00109">
    <property type="reaction ID" value="UER00181"/>
</dbReference>
<dbReference type="GO" id="GO:0006096">
    <property type="term" value="P:glycolytic process"/>
    <property type="evidence" value="ECO:0007669"/>
    <property type="project" value="UniProtKB-UniRule"/>
</dbReference>
<dbReference type="HAMAP" id="MF_00473">
    <property type="entry name" value="G6P_isomerase"/>
    <property type="match status" value="1"/>
</dbReference>
<dbReference type="Gene3D" id="1.10.1390.10">
    <property type="match status" value="1"/>
</dbReference>
<dbReference type="PROSITE" id="PS00765">
    <property type="entry name" value="P_GLUCOSE_ISOMERASE_1"/>
    <property type="match status" value="1"/>
</dbReference>
<dbReference type="CDD" id="cd05016">
    <property type="entry name" value="SIS_PGI_2"/>
    <property type="match status" value="1"/>
</dbReference>
<evidence type="ECO:0000313" key="9">
    <source>
        <dbReference type="EMBL" id="KAA5611497.1"/>
    </source>
</evidence>
<comment type="pathway">
    <text evidence="7">Carbohydrate biosynthesis; gluconeogenesis.</text>
</comment>
<gene>
    <name evidence="7" type="primary">pgi</name>
    <name evidence="9" type="ORF">F1189_14310</name>
</gene>
<name>A0A5M6IUF1_9PROT</name>
<dbReference type="NCBIfam" id="NF001211">
    <property type="entry name" value="PRK00179.1"/>
    <property type="match status" value="1"/>
</dbReference>
<dbReference type="InterPro" id="IPR001672">
    <property type="entry name" value="G6P_Isomerase"/>
</dbReference>
<dbReference type="GO" id="GO:0006094">
    <property type="term" value="P:gluconeogenesis"/>
    <property type="evidence" value="ECO:0007669"/>
    <property type="project" value="UniProtKB-UniRule"/>
</dbReference>
<dbReference type="AlphaFoldDB" id="A0A5M6IUF1"/>
<dbReference type="EC" id="5.3.1.9" evidence="7"/>
<dbReference type="InterPro" id="IPR035482">
    <property type="entry name" value="SIS_PGI_2"/>
</dbReference>
<sequence>MSTDPILQDAWRRLATLAARPDAQRIRPLFAADPERARRFTVALDDLTVDFSKTSIDTEALVALLDLARAGGVEGFRARLFAGEPVNMTEGRAAMHMALRAPAGTTLKATLPGGVDDASALALAERKRMQAFVAQVHDGELRGATGQPFDTVLNIGIGGSDLGPRMASEALTLAHGPKLRARFLSNVDGHGFAALARELDPARTLVLVASKTFTTQETATNAQAARAWIAGALGEAAVGSHFAALSTNLKAVGAFGIAPERVFGFRDWVGGRYSLWSPVGLSIALAAGWDVFQAMLDGGHAMDEHFRSADFAVNLPVLLALVGIWHVNALGLRTHCVLAYDERLRRFPAYLQQLEMESNGKSVRLDGTPVAGPTCPVLFGEPGTDAQHSFMQLVHQGTQAIPVDFLLAARPDHDRPDAHLILAANAFAQAEALLRGKTRDEVEAEMRAKGVPEAEIARVAPHRVFSGDRPSTTILFRRLDGFTLGRLIALYEHKVAVQGALWGINSFDQWGVELGKLLASGILPELKPGGQPGTHDGSTTALLTRFRELRQES</sequence>
<comment type="caution">
    <text evidence="9">The sequence shown here is derived from an EMBL/GenBank/DDBJ whole genome shotgun (WGS) entry which is preliminary data.</text>
</comment>
<evidence type="ECO:0000313" key="10">
    <source>
        <dbReference type="Proteomes" id="UP000325255"/>
    </source>
</evidence>
<dbReference type="InterPro" id="IPR035476">
    <property type="entry name" value="SIS_PGI_1"/>
</dbReference>
<evidence type="ECO:0000256" key="1">
    <source>
        <dbReference type="ARBA" id="ARBA00004926"/>
    </source>
</evidence>
<accession>A0A5M6IUF1</accession>
<dbReference type="GO" id="GO:0005829">
    <property type="term" value="C:cytosol"/>
    <property type="evidence" value="ECO:0007669"/>
    <property type="project" value="TreeGrafter"/>
</dbReference>
<dbReference type="Proteomes" id="UP000325255">
    <property type="component" value="Unassembled WGS sequence"/>
</dbReference>
<comment type="subcellular location">
    <subcellularLocation>
        <location evidence="7">Cytoplasm</location>
    </subcellularLocation>
</comment>
<dbReference type="PRINTS" id="PR00662">
    <property type="entry name" value="G6PISOMERASE"/>
</dbReference>
<dbReference type="PROSITE" id="PS00174">
    <property type="entry name" value="P_GLUCOSE_ISOMERASE_2"/>
    <property type="match status" value="1"/>
</dbReference>
<organism evidence="9 10">
    <name type="scientific">Rhodovastum atsumiense</name>
    <dbReference type="NCBI Taxonomy" id="504468"/>
    <lineage>
        <taxon>Bacteria</taxon>
        <taxon>Pseudomonadati</taxon>
        <taxon>Pseudomonadota</taxon>
        <taxon>Alphaproteobacteria</taxon>
        <taxon>Acetobacterales</taxon>
        <taxon>Acetobacteraceae</taxon>
        <taxon>Rhodovastum</taxon>
    </lineage>
</organism>
<dbReference type="Pfam" id="PF00342">
    <property type="entry name" value="PGI"/>
    <property type="match status" value="1"/>
</dbReference>
<dbReference type="InterPro" id="IPR023096">
    <property type="entry name" value="G6P_Isomerase_C"/>
</dbReference>
<keyword evidence="10" id="KW-1185">Reference proteome</keyword>
<dbReference type="Gene3D" id="3.40.50.10490">
    <property type="entry name" value="Glucose-6-phosphate isomerase like protein, domain 1"/>
    <property type="match status" value="2"/>
</dbReference>
<reference evidence="9 10" key="1">
    <citation type="submission" date="2019-09" db="EMBL/GenBank/DDBJ databases">
        <title>Genome sequence of Rhodovastum atsumiense, a diverse member of the Acetobacteraceae family of non-sulfur purple photosynthetic bacteria.</title>
        <authorList>
            <person name="Meyer T."/>
            <person name="Kyndt J."/>
        </authorList>
    </citation>
    <scope>NUCLEOTIDE SEQUENCE [LARGE SCALE GENOMIC DNA]</scope>
    <source>
        <strain evidence="9 10">DSM 21279</strain>
    </source>
</reference>
<keyword evidence="4 7" id="KW-0324">Glycolysis</keyword>
<evidence type="ECO:0000256" key="3">
    <source>
        <dbReference type="ARBA" id="ARBA00022432"/>
    </source>
</evidence>
<feature type="active site" description="Proton donor" evidence="7">
    <location>
        <position position="357"/>
    </location>
</feature>
<feature type="active site" evidence="7">
    <location>
        <position position="516"/>
    </location>
</feature>
<dbReference type="CDD" id="cd05015">
    <property type="entry name" value="SIS_PGI_1"/>
    <property type="match status" value="1"/>
</dbReference>
<evidence type="ECO:0000256" key="5">
    <source>
        <dbReference type="ARBA" id="ARBA00023235"/>
    </source>
</evidence>
<dbReference type="PROSITE" id="PS51463">
    <property type="entry name" value="P_GLUCOSE_ISOMERASE_3"/>
    <property type="match status" value="1"/>
</dbReference>
<dbReference type="PANTHER" id="PTHR11469:SF1">
    <property type="entry name" value="GLUCOSE-6-PHOSPHATE ISOMERASE"/>
    <property type="match status" value="1"/>
</dbReference>
<evidence type="ECO:0000256" key="7">
    <source>
        <dbReference type="HAMAP-Rule" id="MF_00473"/>
    </source>
</evidence>